<evidence type="ECO:0000313" key="2">
    <source>
        <dbReference type="EMBL" id="CRL18415.1"/>
    </source>
</evidence>
<proteinExistence type="predicted"/>
<gene>
    <name evidence="2" type="ORF">PCAMFM013_S002g000285</name>
</gene>
<protein>
    <submittedName>
        <fullName evidence="2">Str. FM013</fullName>
    </submittedName>
</protein>
<feature type="region of interest" description="Disordered" evidence="1">
    <location>
        <begin position="1"/>
        <end position="65"/>
    </location>
</feature>
<accession>A0A0G4NWI5</accession>
<sequence length="65" mass="6619">MNGNTEIPSNLGNSQCANKRGADWRPWALRIGPGGGPMGDTAGPTGQVDGTATANAKTFRGPHGK</sequence>
<name>A0A0G4NWI5_PENC3</name>
<feature type="compositionally biased region" description="Polar residues" evidence="1">
    <location>
        <begin position="1"/>
        <end position="17"/>
    </location>
</feature>
<evidence type="ECO:0000313" key="3">
    <source>
        <dbReference type="Proteomes" id="UP000053732"/>
    </source>
</evidence>
<evidence type="ECO:0000256" key="1">
    <source>
        <dbReference type="SAM" id="MobiDB-lite"/>
    </source>
</evidence>
<dbReference type="AlphaFoldDB" id="A0A0G4NWI5"/>
<organism evidence="2 3">
    <name type="scientific">Penicillium camemberti (strain FM 013)</name>
    <dbReference type="NCBI Taxonomy" id="1429867"/>
    <lineage>
        <taxon>Eukaryota</taxon>
        <taxon>Fungi</taxon>
        <taxon>Dikarya</taxon>
        <taxon>Ascomycota</taxon>
        <taxon>Pezizomycotina</taxon>
        <taxon>Eurotiomycetes</taxon>
        <taxon>Eurotiomycetidae</taxon>
        <taxon>Eurotiales</taxon>
        <taxon>Aspergillaceae</taxon>
        <taxon>Penicillium</taxon>
    </lineage>
</organism>
<keyword evidence="3" id="KW-1185">Reference proteome</keyword>
<reference evidence="2 3" key="1">
    <citation type="journal article" date="2014" name="Nat. Commun.">
        <title>Multiple recent horizontal transfers of a large genomic region in cheese making fungi.</title>
        <authorList>
            <person name="Cheeseman K."/>
            <person name="Ropars J."/>
            <person name="Renault P."/>
            <person name="Dupont J."/>
            <person name="Gouzy J."/>
            <person name="Branca A."/>
            <person name="Abraham A.L."/>
            <person name="Ceppi M."/>
            <person name="Conseiller E."/>
            <person name="Debuchy R."/>
            <person name="Malagnac F."/>
            <person name="Goarin A."/>
            <person name="Silar P."/>
            <person name="Lacoste S."/>
            <person name="Sallet E."/>
            <person name="Bensimon A."/>
            <person name="Giraud T."/>
            <person name="Brygoo Y."/>
        </authorList>
    </citation>
    <scope>NUCLEOTIDE SEQUENCE [LARGE SCALE GENOMIC DNA]</scope>
    <source>
        <strain evidence="3">FM 013</strain>
    </source>
</reference>
<dbReference type="EMBL" id="HG793135">
    <property type="protein sequence ID" value="CRL18415.1"/>
    <property type="molecule type" value="Genomic_DNA"/>
</dbReference>
<dbReference type="Proteomes" id="UP000053732">
    <property type="component" value="Unassembled WGS sequence"/>
</dbReference>